<keyword evidence="2" id="KW-1185">Reference proteome</keyword>
<feature type="non-terminal residue" evidence="1">
    <location>
        <position position="1"/>
    </location>
</feature>
<feature type="non-terminal residue" evidence="1">
    <location>
        <position position="375"/>
    </location>
</feature>
<proteinExistence type="predicted"/>
<reference evidence="1" key="1">
    <citation type="submission" date="2021-05" db="EMBL/GenBank/DDBJ databases">
        <authorList>
            <person name="Pan Q."/>
            <person name="Jouanno E."/>
            <person name="Zahm M."/>
            <person name="Klopp C."/>
            <person name="Cabau C."/>
            <person name="Louis A."/>
            <person name="Berthelot C."/>
            <person name="Parey E."/>
            <person name="Roest Crollius H."/>
            <person name="Montfort J."/>
            <person name="Robinson-Rechavi M."/>
            <person name="Bouchez O."/>
            <person name="Lampietro C."/>
            <person name="Lopez Roques C."/>
            <person name="Donnadieu C."/>
            <person name="Postlethwait J."/>
            <person name="Bobe J."/>
            <person name="Dillon D."/>
            <person name="Chandos A."/>
            <person name="von Hippel F."/>
            <person name="Guiguen Y."/>
        </authorList>
    </citation>
    <scope>NUCLEOTIDE SEQUENCE</scope>
    <source>
        <strain evidence="1">YG-Jan2019</strain>
    </source>
</reference>
<gene>
    <name evidence="1" type="ORF">DPEC_G00135150</name>
</gene>
<sequence>DNSKLLSALREDPEGLILFLKNIRKIQFHEINRESVKLKTIFSTEKSFNEDSSAKRDSFQTFVRQSLVSKNPATPHEAIYNVNISSTGSRKSQWIIAEQFGSFKENTIEEVQTGKVPQAAVAARVYSQTECDKFTGKVFCSLPLPGKTGLPIHVNGNFEVDSSRRTLWKADGESLKANWNTSLKQNIVSPLYASLLSYICNQKKLKATSIHLLDLCLERSYLLLFPTITNDIDSDWQEMIYEVYRSVSERGLCVVPVLHSSMHQVPLNYKTILNKTNIKEYTIIWSNVSQKEPTHAPFLSVENNALTSILDDIGMQLVPPTPKMQKIWTSFKKAGVKVKNVCPSTVGNYLRIKPLNDPTQTENDLPLPINKTLIR</sequence>
<name>A0ACC2GLP1_DALPE</name>
<comment type="caution">
    <text evidence="1">The sequence shown here is derived from an EMBL/GenBank/DDBJ whole genome shotgun (WGS) entry which is preliminary data.</text>
</comment>
<protein>
    <submittedName>
        <fullName evidence="1">Uncharacterized protein</fullName>
    </submittedName>
</protein>
<accession>A0ACC2GLP1</accession>
<evidence type="ECO:0000313" key="1">
    <source>
        <dbReference type="EMBL" id="KAJ8004385.1"/>
    </source>
</evidence>
<evidence type="ECO:0000313" key="2">
    <source>
        <dbReference type="Proteomes" id="UP001157502"/>
    </source>
</evidence>
<dbReference type="EMBL" id="CM055738">
    <property type="protein sequence ID" value="KAJ8004385.1"/>
    <property type="molecule type" value="Genomic_DNA"/>
</dbReference>
<dbReference type="Proteomes" id="UP001157502">
    <property type="component" value="Chromosome 11"/>
</dbReference>
<organism evidence="1 2">
    <name type="scientific">Dallia pectoralis</name>
    <name type="common">Alaska blackfish</name>
    <dbReference type="NCBI Taxonomy" id="75939"/>
    <lineage>
        <taxon>Eukaryota</taxon>
        <taxon>Metazoa</taxon>
        <taxon>Chordata</taxon>
        <taxon>Craniata</taxon>
        <taxon>Vertebrata</taxon>
        <taxon>Euteleostomi</taxon>
        <taxon>Actinopterygii</taxon>
        <taxon>Neopterygii</taxon>
        <taxon>Teleostei</taxon>
        <taxon>Protacanthopterygii</taxon>
        <taxon>Esociformes</taxon>
        <taxon>Umbridae</taxon>
        <taxon>Dallia</taxon>
    </lineage>
</organism>